<evidence type="ECO:0000256" key="2">
    <source>
        <dbReference type="SAM" id="MobiDB-lite"/>
    </source>
</evidence>
<dbReference type="PIRSF" id="PIRSF038896">
    <property type="entry name" value="NAPE-PLD"/>
    <property type="match status" value="1"/>
</dbReference>
<dbReference type="GO" id="GO:0070291">
    <property type="term" value="P:N-acylethanolamine metabolic process"/>
    <property type="evidence" value="ECO:0007669"/>
    <property type="project" value="TreeGrafter"/>
</dbReference>
<sequence length="400" mass="45109">MSLPIRVLDNPAKKLQEGQGTGKPAHWVDAQGSKFHNPWPSFRPNDVSDRFHMVGLVRQFPAPPKAPIVPIRKPTWGEESDGTDRTEQIKATWLGHACFLIELPSRSKEHRGARILFDPVWSDRCSPSQWMGPKRFSPPPCKIEDIPEIDAIVISHNHYDHLDTHTITTLFKRKRTPHVFAPLGNGDYFKSLCIPTSHTHIMDWWDSKRIEVSIPSTASDDKSTSKSSENKVIVDVSCTPGQHFTGRSLFDNFKSLWASWVVEEVLPEGRQVGRAPVKAYFAGDTGYRTVRDGQDENNVPTCPAFKEIGEKFGGFDFAMIPIGAYMPRQYMSPIHCAPQDSVLLFKDVKAKKALGMHWATWILTTEDVTEPPKRLAEECKRVGIEDGAFNICDIGETLFF</sequence>
<dbReference type="GO" id="GO:0070292">
    <property type="term" value="P:N-acylphosphatidylethanolamine metabolic process"/>
    <property type="evidence" value="ECO:0007669"/>
    <property type="project" value="TreeGrafter"/>
</dbReference>
<dbReference type="InterPro" id="IPR036866">
    <property type="entry name" value="RibonucZ/Hydroxyglut_hydro"/>
</dbReference>
<dbReference type="AlphaFoldDB" id="A0A5C3LSX2"/>
<feature type="region of interest" description="Disordered" evidence="2">
    <location>
        <begin position="1"/>
        <end position="24"/>
    </location>
</feature>
<name>A0A5C3LSX2_9AGAR</name>
<proteinExistence type="predicted"/>
<organism evidence="4 5">
    <name type="scientific">Crucibulum laeve</name>
    <dbReference type="NCBI Taxonomy" id="68775"/>
    <lineage>
        <taxon>Eukaryota</taxon>
        <taxon>Fungi</taxon>
        <taxon>Dikarya</taxon>
        <taxon>Basidiomycota</taxon>
        <taxon>Agaricomycotina</taxon>
        <taxon>Agaricomycetes</taxon>
        <taxon>Agaricomycetidae</taxon>
        <taxon>Agaricales</taxon>
        <taxon>Agaricineae</taxon>
        <taxon>Nidulariaceae</taxon>
        <taxon>Crucibulum</taxon>
    </lineage>
</organism>
<dbReference type="GO" id="GO:0070290">
    <property type="term" value="F:N-acylphosphatidylethanolamine-specific phospholipase D activity"/>
    <property type="evidence" value="ECO:0007669"/>
    <property type="project" value="InterPro"/>
</dbReference>
<dbReference type="SUPFAM" id="SSF56281">
    <property type="entry name" value="Metallo-hydrolase/oxidoreductase"/>
    <property type="match status" value="1"/>
</dbReference>
<feature type="domain" description="Metallo-beta-lactamase" evidence="3">
    <location>
        <begin position="114"/>
        <end position="358"/>
    </location>
</feature>
<evidence type="ECO:0000259" key="3">
    <source>
        <dbReference type="Pfam" id="PF12706"/>
    </source>
</evidence>
<dbReference type="InterPro" id="IPR024884">
    <property type="entry name" value="NAPE-PLD"/>
</dbReference>
<dbReference type="PANTHER" id="PTHR15032:SF4">
    <property type="entry name" value="N-ACYL-PHOSPHATIDYLETHANOLAMINE-HYDROLYZING PHOSPHOLIPASE D"/>
    <property type="match status" value="1"/>
</dbReference>
<dbReference type="Proteomes" id="UP000308652">
    <property type="component" value="Unassembled WGS sequence"/>
</dbReference>
<dbReference type="EMBL" id="ML213624">
    <property type="protein sequence ID" value="TFK35176.1"/>
    <property type="molecule type" value="Genomic_DNA"/>
</dbReference>
<evidence type="ECO:0000313" key="4">
    <source>
        <dbReference type="EMBL" id="TFK35176.1"/>
    </source>
</evidence>
<dbReference type="Pfam" id="PF12706">
    <property type="entry name" value="Lactamase_B_2"/>
    <property type="match status" value="1"/>
</dbReference>
<reference evidence="4 5" key="1">
    <citation type="journal article" date="2019" name="Nat. Ecol. Evol.">
        <title>Megaphylogeny resolves global patterns of mushroom evolution.</title>
        <authorList>
            <person name="Varga T."/>
            <person name="Krizsan K."/>
            <person name="Foldi C."/>
            <person name="Dima B."/>
            <person name="Sanchez-Garcia M."/>
            <person name="Sanchez-Ramirez S."/>
            <person name="Szollosi G.J."/>
            <person name="Szarkandi J.G."/>
            <person name="Papp V."/>
            <person name="Albert L."/>
            <person name="Andreopoulos W."/>
            <person name="Angelini C."/>
            <person name="Antonin V."/>
            <person name="Barry K.W."/>
            <person name="Bougher N.L."/>
            <person name="Buchanan P."/>
            <person name="Buyck B."/>
            <person name="Bense V."/>
            <person name="Catcheside P."/>
            <person name="Chovatia M."/>
            <person name="Cooper J."/>
            <person name="Damon W."/>
            <person name="Desjardin D."/>
            <person name="Finy P."/>
            <person name="Geml J."/>
            <person name="Haridas S."/>
            <person name="Hughes K."/>
            <person name="Justo A."/>
            <person name="Karasinski D."/>
            <person name="Kautmanova I."/>
            <person name="Kiss B."/>
            <person name="Kocsube S."/>
            <person name="Kotiranta H."/>
            <person name="LaButti K.M."/>
            <person name="Lechner B.E."/>
            <person name="Liimatainen K."/>
            <person name="Lipzen A."/>
            <person name="Lukacs Z."/>
            <person name="Mihaltcheva S."/>
            <person name="Morgado L.N."/>
            <person name="Niskanen T."/>
            <person name="Noordeloos M.E."/>
            <person name="Ohm R.A."/>
            <person name="Ortiz-Santana B."/>
            <person name="Ovrebo C."/>
            <person name="Racz N."/>
            <person name="Riley R."/>
            <person name="Savchenko A."/>
            <person name="Shiryaev A."/>
            <person name="Soop K."/>
            <person name="Spirin V."/>
            <person name="Szebenyi C."/>
            <person name="Tomsovsky M."/>
            <person name="Tulloss R.E."/>
            <person name="Uehling J."/>
            <person name="Grigoriev I.V."/>
            <person name="Vagvolgyi C."/>
            <person name="Papp T."/>
            <person name="Martin F.M."/>
            <person name="Miettinen O."/>
            <person name="Hibbett D.S."/>
            <person name="Nagy L.G."/>
        </authorList>
    </citation>
    <scope>NUCLEOTIDE SEQUENCE [LARGE SCALE GENOMIC DNA]</scope>
    <source>
        <strain evidence="4 5">CBS 166.37</strain>
    </source>
</reference>
<dbReference type="GO" id="GO:0005737">
    <property type="term" value="C:cytoplasm"/>
    <property type="evidence" value="ECO:0007669"/>
    <property type="project" value="TreeGrafter"/>
</dbReference>
<protein>
    <submittedName>
        <fullName evidence="4">N-acyl-phosphatidylethanolamine-hydrolyzing phospholipase D</fullName>
    </submittedName>
</protein>
<keyword evidence="5" id="KW-1185">Reference proteome</keyword>
<dbReference type="STRING" id="68775.A0A5C3LSX2"/>
<dbReference type="Gene3D" id="3.60.15.10">
    <property type="entry name" value="Ribonuclease Z/Hydroxyacylglutathione hydrolase-like"/>
    <property type="match status" value="1"/>
</dbReference>
<dbReference type="OrthoDB" id="332863at2759"/>
<dbReference type="PANTHER" id="PTHR15032">
    <property type="entry name" value="N-ACYL-PHOSPHATIDYLETHANOLAMINE-HYDROLYZING PHOSPHOLIPASE D"/>
    <property type="match status" value="1"/>
</dbReference>
<dbReference type="InterPro" id="IPR001279">
    <property type="entry name" value="Metallo-B-lactamas"/>
</dbReference>
<accession>A0A5C3LSX2</accession>
<gene>
    <name evidence="4" type="ORF">BDQ12DRAFT_688612</name>
</gene>
<feature type="binding site" evidence="1">
    <location>
        <position position="159"/>
    </location>
    <ligand>
        <name>an N-acyl-1,2-diacyl-sn-glycero-3-phosphoethanolamine</name>
        <dbReference type="ChEBI" id="CHEBI:62537"/>
    </ligand>
</feature>
<feature type="binding site" evidence="1">
    <location>
        <position position="335"/>
    </location>
    <ligand>
        <name>an N-acyl-1,2-diacyl-sn-glycero-3-phosphoethanolamine</name>
        <dbReference type="ChEBI" id="CHEBI:62537"/>
    </ligand>
</feature>
<evidence type="ECO:0000256" key="1">
    <source>
        <dbReference type="PIRSR" id="PIRSR038896-50"/>
    </source>
</evidence>
<dbReference type="GO" id="GO:0008270">
    <property type="term" value="F:zinc ion binding"/>
    <property type="evidence" value="ECO:0007669"/>
    <property type="project" value="InterPro"/>
</dbReference>
<evidence type="ECO:0000313" key="5">
    <source>
        <dbReference type="Proteomes" id="UP000308652"/>
    </source>
</evidence>